<proteinExistence type="inferred from homology"/>
<keyword evidence="8 11" id="KW-0521">NADP</keyword>
<name>A0ABU7BLI9_9TELE</name>
<comment type="similarity">
    <text evidence="2 11">Belongs to the Arg-specific ADP-ribosyltransferase family.</text>
</comment>
<organism evidence="12 13">
    <name type="scientific">Ataeniobius toweri</name>
    <dbReference type="NCBI Taxonomy" id="208326"/>
    <lineage>
        <taxon>Eukaryota</taxon>
        <taxon>Metazoa</taxon>
        <taxon>Chordata</taxon>
        <taxon>Craniata</taxon>
        <taxon>Vertebrata</taxon>
        <taxon>Euteleostomi</taxon>
        <taxon>Actinopterygii</taxon>
        <taxon>Neopterygii</taxon>
        <taxon>Teleostei</taxon>
        <taxon>Neoteleostei</taxon>
        <taxon>Acanthomorphata</taxon>
        <taxon>Ovalentaria</taxon>
        <taxon>Atherinomorphae</taxon>
        <taxon>Cyprinodontiformes</taxon>
        <taxon>Goodeidae</taxon>
        <taxon>Ataeniobius</taxon>
    </lineage>
</organism>
<dbReference type="EMBL" id="JAHUTI010059941">
    <property type="protein sequence ID" value="MED6251522.1"/>
    <property type="molecule type" value="Genomic_DNA"/>
</dbReference>
<comment type="subcellular location">
    <subcellularLocation>
        <location evidence="1">Secreted</location>
    </subcellularLocation>
</comment>
<gene>
    <name evidence="12" type="ORF">ATANTOWER_032170</name>
</gene>
<dbReference type="EC" id="2.4.2.31" evidence="11"/>
<accession>A0ABU7BLI9</accession>
<keyword evidence="7" id="KW-0548">Nucleotidyltransferase</keyword>
<keyword evidence="9" id="KW-0843">Virulence</keyword>
<evidence type="ECO:0000256" key="5">
    <source>
        <dbReference type="ARBA" id="ARBA00022676"/>
    </source>
</evidence>
<evidence type="ECO:0000313" key="12">
    <source>
        <dbReference type="EMBL" id="MED6251522.1"/>
    </source>
</evidence>
<evidence type="ECO:0000256" key="7">
    <source>
        <dbReference type="ARBA" id="ARBA00022695"/>
    </source>
</evidence>
<evidence type="ECO:0000256" key="11">
    <source>
        <dbReference type="RuleBase" id="RU361228"/>
    </source>
</evidence>
<evidence type="ECO:0000256" key="3">
    <source>
        <dbReference type="ARBA" id="ARBA00022525"/>
    </source>
</evidence>
<keyword evidence="3" id="KW-0964">Secreted</keyword>
<dbReference type="Gene3D" id="3.90.176.10">
    <property type="entry name" value="Toxin ADP-ribosyltransferase, Chain A, domain 1"/>
    <property type="match status" value="1"/>
</dbReference>
<dbReference type="Pfam" id="PF01129">
    <property type="entry name" value="ART"/>
    <property type="match status" value="1"/>
</dbReference>
<keyword evidence="13" id="KW-1185">Reference proteome</keyword>
<evidence type="ECO:0000256" key="8">
    <source>
        <dbReference type="ARBA" id="ARBA00022857"/>
    </source>
</evidence>
<keyword evidence="6 11" id="KW-0808">Transferase</keyword>
<evidence type="ECO:0000256" key="2">
    <source>
        <dbReference type="ARBA" id="ARBA00009558"/>
    </source>
</evidence>
<sequence>MLTRSATDIPTHLEKLLLVSLIFSSYFSQVTLSNANLLDASSTVIDDLYDGCRKEAMEKFVPGLLNQELDKSDKLQKAWKSWQGRRTSSNCTSQIPGGNEEHTSALAIYHFGDEEFIKELNNAVETMMVNVTTYDKDFHFKALHFLLMDSMMLLRPKECRQVYFIQDDGGKIPKTNSKVRFSSFTVIDSDLDFTDLADETIFKIKTCFYVNLGDQLCLRKLGKLLLSPAEVFTVEKVEKKTTGDDEYTEVVLTHPTLQSNHNCVMLTRSAAEVSTQSFLPVLVAVTLFFIYL</sequence>
<dbReference type="PANTHER" id="PTHR10339:SF25">
    <property type="entry name" value="SECRETED EXOENZYME S"/>
    <property type="match status" value="1"/>
</dbReference>
<reference evidence="12 13" key="1">
    <citation type="submission" date="2021-07" db="EMBL/GenBank/DDBJ databases">
        <authorList>
            <person name="Palmer J.M."/>
        </authorList>
    </citation>
    <scope>NUCLEOTIDE SEQUENCE [LARGE SCALE GENOMIC DNA]</scope>
    <source>
        <strain evidence="12 13">AT_MEX2019</strain>
        <tissue evidence="12">Muscle</tissue>
    </source>
</reference>
<dbReference type="Proteomes" id="UP001345963">
    <property type="component" value="Unassembled WGS sequence"/>
</dbReference>
<dbReference type="PANTHER" id="PTHR10339">
    <property type="entry name" value="ADP-RIBOSYLTRANSFERASE"/>
    <property type="match status" value="1"/>
</dbReference>
<evidence type="ECO:0000256" key="1">
    <source>
        <dbReference type="ARBA" id="ARBA00004613"/>
    </source>
</evidence>
<dbReference type="InterPro" id="IPR050999">
    <property type="entry name" value="ADP-ribosyltransferase_ARG"/>
</dbReference>
<keyword evidence="4" id="KW-0800">Toxin</keyword>
<keyword evidence="11" id="KW-0520">NAD</keyword>
<evidence type="ECO:0000313" key="13">
    <source>
        <dbReference type="Proteomes" id="UP001345963"/>
    </source>
</evidence>
<dbReference type="PRINTS" id="PR00970">
    <property type="entry name" value="RIBTRNSFRASE"/>
</dbReference>
<keyword evidence="5 11" id="KW-0328">Glycosyltransferase</keyword>
<evidence type="ECO:0000256" key="9">
    <source>
        <dbReference type="ARBA" id="ARBA00023026"/>
    </source>
</evidence>
<dbReference type="SUPFAM" id="SSF56399">
    <property type="entry name" value="ADP-ribosylation"/>
    <property type="match status" value="1"/>
</dbReference>
<evidence type="ECO:0000256" key="6">
    <source>
        <dbReference type="ARBA" id="ARBA00022679"/>
    </source>
</evidence>
<evidence type="ECO:0000256" key="10">
    <source>
        <dbReference type="ARBA" id="ARBA00047597"/>
    </source>
</evidence>
<dbReference type="InterPro" id="IPR000768">
    <property type="entry name" value="ART"/>
</dbReference>
<comment type="caution">
    <text evidence="12">The sequence shown here is derived from an EMBL/GenBank/DDBJ whole genome shotgun (WGS) entry which is preliminary data.</text>
</comment>
<comment type="catalytic activity">
    <reaction evidence="10 11">
        <text>L-arginyl-[protein] + NAD(+) = N(omega)-(ADP-D-ribosyl)-L-arginyl-[protein] + nicotinamide + H(+)</text>
        <dbReference type="Rhea" id="RHEA:19149"/>
        <dbReference type="Rhea" id="RHEA-COMP:10532"/>
        <dbReference type="Rhea" id="RHEA-COMP:15087"/>
        <dbReference type="ChEBI" id="CHEBI:15378"/>
        <dbReference type="ChEBI" id="CHEBI:17154"/>
        <dbReference type="ChEBI" id="CHEBI:29965"/>
        <dbReference type="ChEBI" id="CHEBI:57540"/>
        <dbReference type="ChEBI" id="CHEBI:142554"/>
        <dbReference type="EC" id="2.4.2.31"/>
    </reaction>
</comment>
<evidence type="ECO:0000256" key="4">
    <source>
        <dbReference type="ARBA" id="ARBA00022656"/>
    </source>
</evidence>
<protein>
    <recommendedName>
        <fullName evidence="11">NAD(P)(+)--arginine ADP-ribosyltransferase</fullName>
        <ecNumber evidence="11">2.4.2.31</ecNumber>
    </recommendedName>
    <alternativeName>
        <fullName evidence="11">Mono(ADP-ribosyl)transferase</fullName>
    </alternativeName>
</protein>